<evidence type="ECO:0000256" key="1">
    <source>
        <dbReference type="ARBA" id="ARBA00022737"/>
    </source>
</evidence>
<accession>A0ABR3ISG7</accession>
<evidence type="ECO:0000256" key="2">
    <source>
        <dbReference type="ARBA" id="ARBA00022803"/>
    </source>
</evidence>
<organism evidence="6 7">
    <name type="scientific">Hohenbuehelia grisea</name>
    <dbReference type="NCBI Taxonomy" id="104357"/>
    <lineage>
        <taxon>Eukaryota</taxon>
        <taxon>Fungi</taxon>
        <taxon>Dikarya</taxon>
        <taxon>Basidiomycota</taxon>
        <taxon>Agaricomycotina</taxon>
        <taxon>Agaricomycetes</taxon>
        <taxon>Agaricomycetidae</taxon>
        <taxon>Agaricales</taxon>
        <taxon>Pleurotineae</taxon>
        <taxon>Pleurotaceae</taxon>
        <taxon>Hohenbuehelia</taxon>
    </lineage>
</organism>
<evidence type="ECO:0000313" key="7">
    <source>
        <dbReference type="Proteomes" id="UP001556367"/>
    </source>
</evidence>
<dbReference type="Proteomes" id="UP001556367">
    <property type="component" value="Unassembled WGS sequence"/>
</dbReference>
<comment type="function">
    <text evidence="4">Part of the endoplasmic reticulum membrane protein complex (EMC) that enables the energy-independent insertion into endoplasmic reticulum membranes of newly synthesized membrane proteins.</text>
</comment>
<dbReference type="PROSITE" id="PS50005">
    <property type="entry name" value="TPR"/>
    <property type="match status" value="1"/>
</dbReference>
<dbReference type="InterPro" id="IPR019734">
    <property type="entry name" value="TPR_rpt"/>
</dbReference>
<dbReference type="SUPFAM" id="SSF48452">
    <property type="entry name" value="TPR-like"/>
    <property type="match status" value="1"/>
</dbReference>
<dbReference type="Pfam" id="PF22890">
    <property type="entry name" value="TPR_EMC2"/>
    <property type="match status" value="1"/>
</dbReference>
<keyword evidence="2 3" id="KW-0802">TPR repeat</keyword>
<protein>
    <recommendedName>
        <fullName evidence="4">ER membrane protein complex subunit 2</fullName>
    </recommendedName>
</protein>
<evidence type="ECO:0000256" key="4">
    <source>
        <dbReference type="RuleBase" id="RU367091"/>
    </source>
</evidence>
<dbReference type="EMBL" id="JASNQZ010000015">
    <property type="protein sequence ID" value="KAL0946209.1"/>
    <property type="molecule type" value="Genomic_DNA"/>
</dbReference>
<keyword evidence="1" id="KW-0677">Repeat</keyword>
<comment type="subcellular location">
    <subcellularLocation>
        <location evidence="4">Endoplasmic reticulum membrane</location>
        <topology evidence="4">Peripheral membrane protein</topology>
        <orientation evidence="4">Cytoplasmic side</orientation>
    </subcellularLocation>
</comment>
<evidence type="ECO:0000313" key="6">
    <source>
        <dbReference type="EMBL" id="KAL0946209.1"/>
    </source>
</evidence>
<gene>
    <name evidence="6" type="ORF">HGRIS_012468</name>
</gene>
<name>A0ABR3ISG7_9AGAR</name>
<comment type="similarity">
    <text evidence="4">Belongs to the EMC2 family.</text>
</comment>
<reference evidence="7" key="1">
    <citation type="submission" date="2024-06" db="EMBL/GenBank/DDBJ databases">
        <title>Multi-omics analyses provide insights into the biosynthesis of the anticancer antibiotic pleurotin in Hohenbuehelia grisea.</title>
        <authorList>
            <person name="Weaver J.A."/>
            <person name="Alberti F."/>
        </authorList>
    </citation>
    <scope>NUCLEOTIDE SEQUENCE [LARGE SCALE GENOMIC DNA]</scope>
    <source>
        <strain evidence="7">T-177</strain>
    </source>
</reference>
<feature type="repeat" description="TPR" evidence="3">
    <location>
        <begin position="147"/>
        <end position="180"/>
    </location>
</feature>
<dbReference type="Gene3D" id="1.25.40.10">
    <property type="entry name" value="Tetratricopeptide repeat domain"/>
    <property type="match status" value="1"/>
</dbReference>
<keyword evidence="7" id="KW-1185">Reference proteome</keyword>
<dbReference type="InterPro" id="IPR055217">
    <property type="entry name" value="TPR_EMC2"/>
</dbReference>
<evidence type="ECO:0000256" key="3">
    <source>
        <dbReference type="PROSITE-ProRule" id="PRU00339"/>
    </source>
</evidence>
<keyword evidence="4" id="KW-0256">Endoplasmic reticulum</keyword>
<comment type="subunit">
    <text evidence="4">Component of the ER membrane protein complex (EMC).</text>
</comment>
<dbReference type="InterPro" id="IPR011990">
    <property type="entry name" value="TPR-like_helical_dom_sf"/>
</dbReference>
<sequence length="291" mass="32374">MSLSVALQKLAAYRKSNTRKSQETFQNGLLVLEKNGVSSLGDDSWSFLEQLTLASIDVGKLDVADRCLEQLAEKFPASPRVDVLVGIRMEATEPFDTVMNYYAEVLDADSANAAAWKRKVTVLRRANKIDKAVTELSQFLDTFYADVEGWLELADIYTSCSQYTSALQALTHVLLLAPQNPFYTLQFAETAYTAGDLPLALKMLLLVIDMCERDSSDLDRLTGVLTRAWWATKLCTRHLMTSKSTNSASHTSVPKNLNLIDELATEQVLKLYSSGRGEGRDLVTRWLGQST</sequence>
<keyword evidence="4" id="KW-0472">Membrane</keyword>
<comment type="caution">
    <text evidence="6">The sequence shown here is derived from an EMBL/GenBank/DDBJ whole genome shotgun (WGS) entry which is preliminary data.</text>
</comment>
<proteinExistence type="inferred from homology"/>
<dbReference type="InterPro" id="IPR039856">
    <property type="entry name" value="EMC2-like"/>
</dbReference>
<evidence type="ECO:0000259" key="5">
    <source>
        <dbReference type="Pfam" id="PF22890"/>
    </source>
</evidence>
<feature type="domain" description="EMC2 TPR-like" evidence="5">
    <location>
        <begin position="89"/>
        <end position="191"/>
    </location>
</feature>
<dbReference type="PANTHER" id="PTHR12760">
    <property type="entry name" value="TETRATRICOPEPTIDE REPEAT PROTEIN"/>
    <property type="match status" value="1"/>
</dbReference>